<organism evidence="1 2">
    <name type="scientific">Acetobacter musti</name>
    <dbReference type="NCBI Taxonomy" id="864732"/>
    <lineage>
        <taxon>Bacteria</taxon>
        <taxon>Pseudomonadati</taxon>
        <taxon>Pseudomonadota</taxon>
        <taxon>Alphaproteobacteria</taxon>
        <taxon>Acetobacterales</taxon>
        <taxon>Acetobacteraceae</taxon>
        <taxon>Acetobacter</taxon>
    </lineage>
</organism>
<evidence type="ECO:0008006" key="3">
    <source>
        <dbReference type="Google" id="ProtNLM"/>
    </source>
</evidence>
<protein>
    <recommendedName>
        <fullName evidence="3">Apea-like HEPN domain-containing protein</fullName>
    </recommendedName>
</protein>
<evidence type="ECO:0000313" key="2">
    <source>
        <dbReference type="Proteomes" id="UP000635278"/>
    </source>
</evidence>
<gene>
    <name evidence="1" type="ORF">GOB93_16410</name>
</gene>
<accession>A0ABX0JUL6</accession>
<comment type="caution">
    <text evidence="1">The sequence shown here is derived from an EMBL/GenBank/DDBJ whole genome shotgun (WGS) entry which is preliminary data.</text>
</comment>
<keyword evidence="2" id="KW-1185">Reference proteome</keyword>
<evidence type="ECO:0000313" key="1">
    <source>
        <dbReference type="EMBL" id="NHN86211.1"/>
    </source>
</evidence>
<name>A0ABX0JUL6_9PROT</name>
<dbReference type="Proteomes" id="UP000635278">
    <property type="component" value="Unassembled WGS sequence"/>
</dbReference>
<reference evidence="1 2" key="1">
    <citation type="journal article" date="2020" name="Int. J. Syst. Evol. Microbiol.">
        <title>Novel acetic acid bacteria from cider fermentations: Acetobacter conturbans sp. nov. and Acetobacter fallax sp. nov.</title>
        <authorList>
            <person name="Sombolestani A.S."/>
            <person name="Cleenwerck I."/>
            <person name="Cnockaert M."/>
            <person name="Borremans W."/>
            <person name="Wieme A.D."/>
            <person name="De Vuyst L."/>
            <person name="Vandamme P."/>
        </authorList>
    </citation>
    <scope>NUCLEOTIDE SEQUENCE [LARGE SCALE GENOMIC DNA]</scope>
    <source>
        <strain evidence="1 2">LMG 30640</strain>
    </source>
</reference>
<dbReference type="EMBL" id="WOTB01000028">
    <property type="protein sequence ID" value="NHN86211.1"/>
    <property type="molecule type" value="Genomic_DNA"/>
</dbReference>
<sequence length="366" mass="42212">MAGAVKYCVKPDSGRLFPFSRYNDPRGGGSSALERNILRYRAIEITLYLFYNEEIRNFMLTDVYPVAICENFYAISEVPDKKRLSCLLDRLLRDAEAANKLSIEDADTLRQTFLGAGQEGKKLKIAFAFAVKIGIFSEEEASELQMLLGYRNDIAHRIHLVMSDISRNYEAINYTNYFRPKYKYEALGKLRVFRNIIPTRIAKKLRRTLGLNSALFEMAEHVFELDLRRLDRLIAKQIVRERERYKKISGEFNLQGTELVEDLSPRFPANHRSSRTSCGDNYMPATGHLTKRGVEICYRLFDMGKTPLAVAYLMGMSLRSAKRRQQNWIKSGGFSRIRAEVKRYDMYTMQKSGTEMISMKKTGEGV</sequence>
<proteinExistence type="predicted"/>
<dbReference type="RefSeq" id="WP_173584587.1">
    <property type="nucleotide sequence ID" value="NZ_WOTB01000028.1"/>
</dbReference>